<reference evidence="1 2" key="1">
    <citation type="journal article" date="2016" name="Int. J. Syst. Evol. Microbiol.">
        <title>Descriptions of Anaerotaenia torta gen. nov., sp. nov. and Anaerocolumna cellulosilytica gen. nov., sp. nov. isolated from a methanogenic reactor of cattle waste.</title>
        <authorList>
            <person name="Uek A."/>
            <person name="Ohtaki Y."/>
            <person name="Kaku N."/>
            <person name="Ueki K."/>
        </authorList>
    </citation>
    <scope>NUCLEOTIDE SEQUENCE [LARGE SCALE GENOMIC DNA]</scope>
    <source>
        <strain evidence="1 2">SN021</strain>
    </source>
</reference>
<dbReference type="EMBL" id="AP023367">
    <property type="protein sequence ID" value="BCJ96893.1"/>
    <property type="molecule type" value="Genomic_DNA"/>
</dbReference>
<evidence type="ECO:0000313" key="2">
    <source>
        <dbReference type="Proteomes" id="UP000515561"/>
    </source>
</evidence>
<sequence length="79" mass="8696">MDIYQADLTIVPKDCEIQGIPKLPCDEPDTSALSMPALGMAYVPVQRFRELYDLSTGLQTGTIFKELDLPFYGIGGTLL</sequence>
<dbReference type="AlphaFoldDB" id="A0A6S6R0C4"/>
<evidence type="ECO:0000313" key="1">
    <source>
        <dbReference type="EMBL" id="BCJ96893.1"/>
    </source>
</evidence>
<keyword evidence="2" id="KW-1185">Reference proteome</keyword>
<protein>
    <submittedName>
        <fullName evidence="1">Uncharacterized protein</fullName>
    </submittedName>
</protein>
<dbReference type="Proteomes" id="UP000515561">
    <property type="component" value="Chromosome"/>
</dbReference>
<dbReference type="InterPro" id="IPR020256">
    <property type="entry name" value="Spore_coat_CotJA"/>
</dbReference>
<name>A0A6S6R0C4_9FIRM</name>
<dbReference type="RefSeq" id="WP_243167861.1">
    <property type="nucleotide sequence ID" value="NZ_AP023367.1"/>
</dbReference>
<accession>A0A6S6R0C4</accession>
<proteinExistence type="predicted"/>
<dbReference type="Pfam" id="PF11007">
    <property type="entry name" value="CotJA"/>
    <property type="match status" value="1"/>
</dbReference>
<dbReference type="KEGG" id="acel:acsn021_44620"/>
<organism evidence="1 2">
    <name type="scientific">Anaerocolumna cellulosilytica</name>
    <dbReference type="NCBI Taxonomy" id="433286"/>
    <lineage>
        <taxon>Bacteria</taxon>
        <taxon>Bacillati</taxon>
        <taxon>Bacillota</taxon>
        <taxon>Clostridia</taxon>
        <taxon>Lachnospirales</taxon>
        <taxon>Lachnospiraceae</taxon>
        <taxon>Anaerocolumna</taxon>
    </lineage>
</organism>
<gene>
    <name evidence="1" type="ORF">acsn021_44620</name>
</gene>